<proteinExistence type="predicted"/>
<feature type="transmembrane region" description="Helical" evidence="1">
    <location>
        <begin position="12"/>
        <end position="29"/>
    </location>
</feature>
<dbReference type="Proteomes" id="UP001196301">
    <property type="component" value="Unassembled WGS sequence"/>
</dbReference>
<keyword evidence="3" id="KW-1185">Reference proteome</keyword>
<dbReference type="EMBL" id="JAHLOQ010000012">
    <property type="protein sequence ID" value="MBU5335984.1"/>
    <property type="molecule type" value="Genomic_DNA"/>
</dbReference>
<evidence type="ECO:0000313" key="2">
    <source>
        <dbReference type="EMBL" id="MBU5335984.1"/>
    </source>
</evidence>
<name>A0ABS6DWN4_9FIRM</name>
<evidence type="ECO:0000313" key="3">
    <source>
        <dbReference type="Proteomes" id="UP001196301"/>
    </source>
</evidence>
<evidence type="ECO:0008006" key="4">
    <source>
        <dbReference type="Google" id="ProtNLM"/>
    </source>
</evidence>
<keyword evidence="1" id="KW-0812">Transmembrane</keyword>
<keyword evidence="1" id="KW-1133">Transmembrane helix</keyword>
<sequence length="74" mass="8601">MNRKLSRMFECIGGSGWWIIVLFFLFLAFQECFVDICLSDWIPFLILLLIVCSCDSCNDNDCYDNYQNGYTCGC</sequence>
<protein>
    <recommendedName>
        <fullName evidence="4">Chorion class high-cysteine HCB protein 13</fullName>
    </recommendedName>
</protein>
<gene>
    <name evidence="2" type="ORF">KQI20_05985</name>
</gene>
<organism evidence="2 3">
    <name type="scientific">Intestinibacter bartlettii</name>
    <dbReference type="NCBI Taxonomy" id="261299"/>
    <lineage>
        <taxon>Bacteria</taxon>
        <taxon>Bacillati</taxon>
        <taxon>Bacillota</taxon>
        <taxon>Clostridia</taxon>
        <taxon>Peptostreptococcales</taxon>
        <taxon>Peptostreptococcaceae</taxon>
        <taxon>Intestinibacter</taxon>
    </lineage>
</organism>
<evidence type="ECO:0000256" key="1">
    <source>
        <dbReference type="SAM" id="Phobius"/>
    </source>
</evidence>
<reference evidence="2 3" key="1">
    <citation type="submission" date="2021-06" db="EMBL/GenBank/DDBJ databases">
        <authorList>
            <person name="Sun Q."/>
            <person name="Li D."/>
        </authorList>
    </citation>
    <scope>NUCLEOTIDE SEQUENCE [LARGE SCALE GENOMIC DNA]</scope>
    <source>
        <strain evidence="2 3">N19</strain>
    </source>
</reference>
<dbReference type="RefSeq" id="WP_216569113.1">
    <property type="nucleotide sequence ID" value="NZ_JAHLOQ010000012.1"/>
</dbReference>
<comment type="caution">
    <text evidence="2">The sequence shown here is derived from an EMBL/GenBank/DDBJ whole genome shotgun (WGS) entry which is preliminary data.</text>
</comment>
<accession>A0ABS6DWN4</accession>
<keyword evidence="1" id="KW-0472">Membrane</keyword>